<dbReference type="Gene3D" id="1.25.10.10">
    <property type="entry name" value="Leucine-rich Repeat Variant"/>
    <property type="match status" value="2"/>
</dbReference>
<organism evidence="6 7">
    <name type="scientific">Furculomyces boomerangus</name>
    <dbReference type="NCBI Taxonomy" id="61424"/>
    <lineage>
        <taxon>Eukaryota</taxon>
        <taxon>Fungi</taxon>
        <taxon>Fungi incertae sedis</taxon>
        <taxon>Zoopagomycota</taxon>
        <taxon>Kickxellomycotina</taxon>
        <taxon>Harpellomycetes</taxon>
        <taxon>Harpellales</taxon>
        <taxon>Harpellaceae</taxon>
        <taxon>Furculomyces</taxon>
    </lineage>
</organism>
<keyword evidence="5" id="KW-0539">Nucleus</keyword>
<evidence type="ECO:0000256" key="5">
    <source>
        <dbReference type="ARBA" id="ARBA00023242"/>
    </source>
</evidence>
<evidence type="ECO:0000256" key="1">
    <source>
        <dbReference type="ARBA" id="ARBA00004123"/>
    </source>
</evidence>
<dbReference type="GO" id="GO:0005737">
    <property type="term" value="C:cytoplasm"/>
    <property type="evidence" value="ECO:0007669"/>
    <property type="project" value="UniProtKB-SubCell"/>
</dbReference>
<evidence type="ECO:0000256" key="3">
    <source>
        <dbReference type="ARBA" id="ARBA00022490"/>
    </source>
</evidence>
<keyword evidence="4" id="KW-0677">Repeat</keyword>
<evidence type="ECO:0000256" key="4">
    <source>
        <dbReference type="ARBA" id="ARBA00022737"/>
    </source>
</evidence>
<dbReference type="SUPFAM" id="SSF48371">
    <property type="entry name" value="ARM repeat"/>
    <property type="match status" value="1"/>
</dbReference>
<name>A0A2T9YER9_9FUNG</name>
<evidence type="ECO:0000313" key="7">
    <source>
        <dbReference type="Proteomes" id="UP000245699"/>
    </source>
</evidence>
<dbReference type="PANTHER" id="PTHR15651:SF7">
    <property type="entry name" value="ARMADILLO REPEAT-CONTAINING PROTEIN 8"/>
    <property type="match status" value="1"/>
</dbReference>
<dbReference type="AlphaFoldDB" id="A0A2T9YER9"/>
<dbReference type="STRING" id="61424.A0A2T9YER9"/>
<evidence type="ECO:0008006" key="8">
    <source>
        <dbReference type="Google" id="ProtNLM"/>
    </source>
</evidence>
<keyword evidence="3" id="KW-0963">Cytoplasm</keyword>
<dbReference type="PANTHER" id="PTHR15651">
    <property type="entry name" value="ARMADILLO REPEAT-CONTAINING PROTEIN 8"/>
    <property type="match status" value="1"/>
</dbReference>
<evidence type="ECO:0000313" key="6">
    <source>
        <dbReference type="EMBL" id="PVU90826.1"/>
    </source>
</evidence>
<comment type="caution">
    <text evidence="6">The sequence shown here is derived from an EMBL/GenBank/DDBJ whole genome shotgun (WGS) entry which is preliminary data.</text>
</comment>
<dbReference type="GO" id="GO:0005634">
    <property type="term" value="C:nucleus"/>
    <property type="evidence" value="ECO:0007669"/>
    <property type="project" value="UniProtKB-SubCell"/>
</dbReference>
<gene>
    <name evidence="6" type="ORF">BB559_004426</name>
</gene>
<proteinExistence type="predicted"/>
<evidence type="ECO:0000256" key="2">
    <source>
        <dbReference type="ARBA" id="ARBA00004496"/>
    </source>
</evidence>
<dbReference type="InterPro" id="IPR011989">
    <property type="entry name" value="ARM-like"/>
</dbReference>
<sequence>MVFTDGSIYIQGIRSEDHTQVFSALKSIKNSIIGNIPRKKYYCLNLDILPFMIQLLKNAENPLETRINSAEIIASLLHCIKFTILSTIRRECYEYAKKLSSPDVYDTLVQILAKEPSIKLKEVVVRAIKAVVTHDSSYFKVEENLDKLYACLSTDFENFISMESMSCLEQRIIRNSLIIIEKLCNSYERQVFLVNRMVIYHIINVVDVTYEKVVISALNTLSAILSENPKLIETLNSGPYGKCVIGKIDRFLDIAKSDNKDLQIAACKLLARVSRVWDSDLDIHKIAISVIPVVSSLINNTNKDQLAAVETLGLLCHGNKEMQKVVGSAKLIRGLISAIGLAETNQESEFLDTEYFINLHQMLLFAVGEIVSNNEMNRNAASDEGIIKYIEKGMKHMMEKLTYGRLEKYVTSEDEDVQEQADIGSPEIKVACLLLFINLTSNDSGIDDGAFERMEKLKRLGVDKVVAKLQSAASLDVKDKAMVVLQQLNSE</sequence>
<dbReference type="GO" id="GO:0034657">
    <property type="term" value="C:GID complex"/>
    <property type="evidence" value="ECO:0007669"/>
    <property type="project" value="TreeGrafter"/>
</dbReference>
<dbReference type="InterPro" id="IPR016024">
    <property type="entry name" value="ARM-type_fold"/>
</dbReference>
<reference evidence="6 7" key="1">
    <citation type="journal article" date="2018" name="MBio">
        <title>Comparative Genomics Reveals the Core Gene Toolbox for the Fungus-Insect Symbiosis.</title>
        <authorList>
            <person name="Wang Y."/>
            <person name="Stata M."/>
            <person name="Wang W."/>
            <person name="Stajich J.E."/>
            <person name="White M.M."/>
            <person name="Moncalvo J.M."/>
        </authorList>
    </citation>
    <scope>NUCLEOTIDE SEQUENCE [LARGE SCALE GENOMIC DNA]</scope>
    <source>
        <strain evidence="6 7">AUS-77-4</strain>
    </source>
</reference>
<comment type="subcellular location">
    <subcellularLocation>
        <location evidence="2">Cytoplasm</location>
    </subcellularLocation>
    <subcellularLocation>
        <location evidence="1">Nucleus</location>
    </subcellularLocation>
</comment>
<dbReference type="EMBL" id="MBFT01000461">
    <property type="protein sequence ID" value="PVU90826.1"/>
    <property type="molecule type" value="Genomic_DNA"/>
</dbReference>
<keyword evidence="7" id="KW-1185">Reference proteome</keyword>
<dbReference type="Proteomes" id="UP000245699">
    <property type="component" value="Unassembled WGS sequence"/>
</dbReference>
<accession>A0A2T9YER9</accession>
<protein>
    <recommendedName>
        <fullName evidence="8">UNC-45/Cro1/She4 central domain-containing protein</fullName>
    </recommendedName>
</protein>
<dbReference type="InterPro" id="IPR038739">
    <property type="entry name" value="ARMC8/Vid28"/>
</dbReference>
<dbReference type="GO" id="GO:0043161">
    <property type="term" value="P:proteasome-mediated ubiquitin-dependent protein catabolic process"/>
    <property type="evidence" value="ECO:0007669"/>
    <property type="project" value="TreeGrafter"/>
</dbReference>
<dbReference type="OrthoDB" id="5559898at2759"/>